<evidence type="ECO:0000256" key="1">
    <source>
        <dbReference type="SAM" id="Coils"/>
    </source>
</evidence>
<dbReference type="RefSeq" id="XP_003681502.1">
    <property type="nucleotide sequence ID" value="XM_003681454.1"/>
</dbReference>
<dbReference type="Gene3D" id="6.10.250.3180">
    <property type="match status" value="1"/>
</dbReference>
<dbReference type="InterPro" id="IPR010684">
    <property type="entry name" value="RNA_pol_II_trans_fac_SIII_A"/>
</dbReference>
<dbReference type="GO" id="GO:0031463">
    <property type="term" value="C:Cul3-RING ubiquitin ligase complex"/>
    <property type="evidence" value="ECO:0007669"/>
    <property type="project" value="EnsemblFungi"/>
</dbReference>
<dbReference type="HOGENOM" id="CLU_062289_0_0_1"/>
<dbReference type="FunCoup" id="G8ZUJ7">
    <property type="interactions" value="113"/>
</dbReference>
<feature type="compositionally biased region" description="Low complexity" evidence="2">
    <location>
        <begin position="330"/>
        <end position="342"/>
    </location>
</feature>
<proteinExistence type="predicted"/>
<evidence type="ECO:0000313" key="3">
    <source>
        <dbReference type="EMBL" id="CCE92291.1"/>
    </source>
</evidence>
<feature type="compositionally biased region" description="Polar residues" evidence="2">
    <location>
        <begin position="230"/>
        <end position="250"/>
    </location>
</feature>
<name>G8ZUJ7_TORDE</name>
<accession>G8ZUJ7</accession>
<feature type="region of interest" description="Disordered" evidence="2">
    <location>
        <begin position="222"/>
        <end position="275"/>
    </location>
</feature>
<dbReference type="Pfam" id="PF06881">
    <property type="entry name" value="Elongin_A"/>
    <property type="match status" value="1"/>
</dbReference>
<feature type="region of interest" description="Disordered" evidence="2">
    <location>
        <begin position="287"/>
        <end position="368"/>
    </location>
</feature>
<evidence type="ECO:0008006" key="5">
    <source>
        <dbReference type="Google" id="ProtNLM"/>
    </source>
</evidence>
<keyword evidence="4" id="KW-1185">Reference proteome</keyword>
<evidence type="ECO:0000313" key="4">
    <source>
        <dbReference type="Proteomes" id="UP000005627"/>
    </source>
</evidence>
<dbReference type="OrthoDB" id="21513at2759"/>
<dbReference type="GO" id="GO:0006368">
    <property type="term" value="P:transcription elongation by RNA polymerase II"/>
    <property type="evidence" value="ECO:0007669"/>
    <property type="project" value="InterPro"/>
</dbReference>
<feature type="compositionally biased region" description="Basic and acidic residues" evidence="2">
    <location>
        <begin position="343"/>
        <end position="368"/>
    </location>
</feature>
<dbReference type="AlphaFoldDB" id="G8ZUJ7"/>
<dbReference type="KEGG" id="tdl:TDEL_0E00480"/>
<reference evidence="3 4" key="1">
    <citation type="journal article" date="2011" name="Proc. Natl. Acad. Sci. U.S.A.">
        <title>Evolutionary erosion of yeast sex chromosomes by mating-type switching accidents.</title>
        <authorList>
            <person name="Gordon J.L."/>
            <person name="Armisen D."/>
            <person name="Proux-Wera E."/>
            <person name="Oheigeartaigh S.S."/>
            <person name="Byrne K.P."/>
            <person name="Wolfe K.H."/>
        </authorList>
    </citation>
    <scope>NUCLEOTIDE SEQUENCE [LARGE SCALE GENOMIC DNA]</scope>
    <source>
        <strain evidence="4">ATCC 10662 / CBS 1146 / NBRC 0425 / NCYC 2629 / NRRL Y-866</strain>
    </source>
</reference>
<dbReference type="PANTHER" id="PTHR15141:SF76">
    <property type="entry name" value="TRANSCRIPTION ELONGATION FACTOR B POLYPEPTIDE 3"/>
    <property type="match status" value="1"/>
</dbReference>
<keyword evidence="1" id="KW-0175">Coiled coil</keyword>
<dbReference type="STRING" id="1076872.G8ZUJ7"/>
<dbReference type="eggNOG" id="KOG2821">
    <property type="taxonomic scope" value="Eukaryota"/>
</dbReference>
<sequence length="368" mass="42873">MKSLSQLCEVSLMRNYQQLQDVTNVPYRLIKNILLKVKFDQLCKLEKSNVLLVFEDDELWLNLLKQDFPTSTHESYVSKKNGIKQYYKDFVSENDNIATEEYQKLFDIRMQSMLKKDPGNGQFKVPYRMLYFKYQEDVLRKQEKSAERLRLQMKQLQQERQKNQIVVVDPSFYAKNQPRRNIKEQHSELFRKTVKEHGSRLQHFKNGGFDIAKRHNTRVAFGGSAGGATVPTNVPTSPRSDEPSMTSTTDPVREPEMNPNIPSQLSAPKKRRAEPPSIFLNRKKPNVTRREFSPTPKQAPIPTNTSPRRTLPGHKKRSAIFDTSTQHMPTIETNNISTNTTQESREARHPVYIFDKRDRSNRDKTSNK</sequence>
<organism evidence="3 4">
    <name type="scientific">Torulaspora delbrueckii</name>
    <name type="common">Yeast</name>
    <name type="synonym">Candida colliculosa</name>
    <dbReference type="NCBI Taxonomy" id="4950"/>
    <lineage>
        <taxon>Eukaryota</taxon>
        <taxon>Fungi</taxon>
        <taxon>Dikarya</taxon>
        <taxon>Ascomycota</taxon>
        <taxon>Saccharomycotina</taxon>
        <taxon>Saccharomycetes</taxon>
        <taxon>Saccharomycetales</taxon>
        <taxon>Saccharomycetaceae</taxon>
        <taxon>Torulaspora</taxon>
    </lineage>
</organism>
<dbReference type="InterPro" id="IPR051870">
    <property type="entry name" value="Elongin-A_domain"/>
</dbReference>
<gene>
    <name evidence="3" type="primary">TDEL0E00480</name>
    <name evidence="3" type="ORF">TDEL_0E00480</name>
</gene>
<dbReference type="Proteomes" id="UP000005627">
    <property type="component" value="Chromosome 5"/>
</dbReference>
<dbReference type="EMBL" id="HE616746">
    <property type="protein sequence ID" value="CCE92291.1"/>
    <property type="molecule type" value="Genomic_DNA"/>
</dbReference>
<dbReference type="GeneID" id="11503692"/>
<dbReference type="GO" id="GO:0006511">
    <property type="term" value="P:ubiquitin-dependent protein catabolic process"/>
    <property type="evidence" value="ECO:0007669"/>
    <property type="project" value="EnsemblFungi"/>
</dbReference>
<dbReference type="GO" id="GO:0070449">
    <property type="term" value="C:elongin complex"/>
    <property type="evidence" value="ECO:0007669"/>
    <property type="project" value="EnsemblFungi"/>
</dbReference>
<dbReference type="PANTHER" id="PTHR15141">
    <property type="entry name" value="TRANSCRIPTION ELONGATION FACTOR B POLYPEPTIDE 3"/>
    <property type="match status" value="1"/>
</dbReference>
<dbReference type="InParanoid" id="G8ZUJ7"/>
<feature type="coiled-coil region" evidence="1">
    <location>
        <begin position="139"/>
        <end position="166"/>
    </location>
</feature>
<protein>
    <recommendedName>
        <fullName evidence="5">Elongin-A</fullName>
    </recommendedName>
</protein>
<evidence type="ECO:0000256" key="2">
    <source>
        <dbReference type="SAM" id="MobiDB-lite"/>
    </source>
</evidence>
<dbReference type="GO" id="GO:0004842">
    <property type="term" value="F:ubiquitin-protein transferase activity"/>
    <property type="evidence" value="ECO:0007669"/>
    <property type="project" value="EnsemblFungi"/>
</dbReference>